<dbReference type="GO" id="GO:0003676">
    <property type="term" value="F:nucleic acid binding"/>
    <property type="evidence" value="ECO:0007669"/>
    <property type="project" value="InterPro"/>
</dbReference>
<dbReference type="Gene3D" id="3.30.420.10">
    <property type="entry name" value="Ribonuclease H-like superfamily/Ribonuclease H"/>
    <property type="match status" value="1"/>
</dbReference>
<evidence type="ECO:0000313" key="1">
    <source>
        <dbReference type="EMBL" id="VDC29535.1"/>
    </source>
</evidence>
<dbReference type="InterPro" id="IPR011518">
    <property type="entry name" value="Transposase_36"/>
</dbReference>
<dbReference type="OrthoDB" id="2014062at2"/>
<organism evidence="1 2">
    <name type="scientific">Filibacter tadaridae</name>
    <dbReference type="NCBI Taxonomy" id="2483811"/>
    <lineage>
        <taxon>Bacteria</taxon>
        <taxon>Bacillati</taxon>
        <taxon>Bacillota</taxon>
        <taxon>Bacilli</taxon>
        <taxon>Bacillales</taxon>
        <taxon>Caryophanaceae</taxon>
        <taxon>Filibacter</taxon>
    </lineage>
</organism>
<evidence type="ECO:0000313" key="2">
    <source>
        <dbReference type="Proteomes" id="UP000270468"/>
    </source>
</evidence>
<dbReference type="NCBIfam" id="NF033519">
    <property type="entry name" value="transpos_ISAzo13"/>
    <property type="match status" value="1"/>
</dbReference>
<dbReference type="Pfam" id="PF07592">
    <property type="entry name" value="DDE_Tnp_ISAZ013"/>
    <property type="match status" value="1"/>
</dbReference>
<gene>
    <name evidence="1" type="ORF">FILTAD_02135</name>
</gene>
<proteinExistence type="predicted"/>
<name>A0A3P5X5H6_9BACL</name>
<dbReference type="AlphaFoldDB" id="A0A3P5X5H6"/>
<dbReference type="InterPro" id="IPR036397">
    <property type="entry name" value="RNaseH_sf"/>
</dbReference>
<protein>
    <submittedName>
        <fullName evidence="1">Rhodopirellula transposase</fullName>
    </submittedName>
</protein>
<reference evidence="1 2" key="1">
    <citation type="submission" date="2018-11" db="EMBL/GenBank/DDBJ databases">
        <authorList>
            <person name="Criscuolo A."/>
        </authorList>
    </citation>
    <scope>NUCLEOTIDE SEQUENCE [LARGE SCALE GENOMIC DNA]</scope>
    <source>
        <strain evidence="1">ATB-66</strain>
    </source>
</reference>
<sequence>MIHTFLDKYKEVFIGSILKLKGSDKRIMLAKTAEAYSKGGQSVVANLFNVGRDTIRKGKNELQAGIACMDAFNARGRKKTEEVLPNLTEDIIDIVDSQSQTDPDFKTRRLFTRLTVPELRIQLIKQKGYQDEELPTNQTLNRILNDLGYHLKKVMKTKPLKRIDETDVIFLNVDEINCEYKGKSNVMHISIDTKDRVKIGNFSRGGKSRVCVKANDHDFGTDYLTPFGIVDVNTGHVELTFTETKVTPDFMVDCIEAYWLKKQDQSYDTLIINADNGPENSSRRMQYMKRIIQFAVTYNVTVILAYYPPYHSKYNPIERVWGCLEQHWNGSV</sequence>
<keyword evidence="2" id="KW-1185">Reference proteome</keyword>
<dbReference type="Proteomes" id="UP000270468">
    <property type="component" value="Unassembled WGS sequence"/>
</dbReference>
<accession>A0A3P5X5H6</accession>
<dbReference type="EMBL" id="UXAV01000042">
    <property type="protein sequence ID" value="VDC29535.1"/>
    <property type="molecule type" value="Genomic_DNA"/>
</dbReference>